<name>A0A5D4XEP2_9GAMM</name>
<dbReference type="Proteomes" id="UP000324973">
    <property type="component" value="Unassembled WGS sequence"/>
</dbReference>
<dbReference type="InterPro" id="IPR050194">
    <property type="entry name" value="Glycosyltransferase_grp1"/>
</dbReference>
<dbReference type="RefSeq" id="WP_149104734.1">
    <property type="nucleotide sequence ID" value="NZ_VTFT01000003.1"/>
</dbReference>
<accession>A0A5D4XEP2</accession>
<sequence length="366" mass="40271">MRVLVVCKRQYTGKDLVSDRFGRLYELPLGLASLMDEVRICALSYRRRGGPDAGRFEGTTVEWRSLDALPVGLARHGAWLDDVTEGWRPDVVWASSDMLQAVLAARWARRHGIPCVIDLYDNYESFGLSRLPGLTAAFRSACMQAAALTVVSDSLAEYVRVNYRPPGPVITVVNGIRTDLFYPREKSNARSLLGLPQGARLIGTAGALTADRGIEDLFNAFEKLSKDDENLWLVHAGPTDKSARRDLPRVLDLGMLPQARVPEFLAALDVGVICNRDTPFGRHCFPMKLYEMLSMHTPIVAAALGDVARILAENPACLYPVGNVEILCERIVGQLNAPSVANLTSPTWRMCAASLKLALDSYRASL</sequence>
<dbReference type="AlphaFoldDB" id="A0A5D4XEP2"/>
<dbReference type="EMBL" id="VTFT01000003">
    <property type="protein sequence ID" value="TYT23027.1"/>
    <property type="molecule type" value="Genomic_DNA"/>
</dbReference>
<evidence type="ECO:0000259" key="1">
    <source>
        <dbReference type="Pfam" id="PF13579"/>
    </source>
</evidence>
<comment type="caution">
    <text evidence="2">The sequence shown here is derived from an EMBL/GenBank/DDBJ whole genome shotgun (WGS) entry which is preliminary data.</text>
</comment>
<evidence type="ECO:0000313" key="2">
    <source>
        <dbReference type="EMBL" id="TYT23027.1"/>
    </source>
</evidence>
<gene>
    <name evidence="2" type="ORF">FZO89_17420</name>
</gene>
<dbReference type="OrthoDB" id="258796at2"/>
<evidence type="ECO:0000313" key="3">
    <source>
        <dbReference type="Proteomes" id="UP000324973"/>
    </source>
</evidence>
<dbReference type="Gene3D" id="3.40.50.2000">
    <property type="entry name" value="Glycogen Phosphorylase B"/>
    <property type="match status" value="2"/>
</dbReference>
<protein>
    <submittedName>
        <fullName evidence="2">Glycosyltransferase family 4 protein</fullName>
    </submittedName>
</protein>
<dbReference type="InterPro" id="IPR028098">
    <property type="entry name" value="Glyco_trans_4-like_N"/>
</dbReference>
<proteinExistence type="predicted"/>
<dbReference type="GO" id="GO:0016757">
    <property type="term" value="F:glycosyltransferase activity"/>
    <property type="evidence" value="ECO:0007669"/>
    <property type="project" value="TreeGrafter"/>
</dbReference>
<dbReference type="SUPFAM" id="SSF53756">
    <property type="entry name" value="UDP-Glycosyltransferase/glycogen phosphorylase"/>
    <property type="match status" value="1"/>
</dbReference>
<dbReference type="PANTHER" id="PTHR45947">
    <property type="entry name" value="SULFOQUINOVOSYL TRANSFERASE SQD2"/>
    <property type="match status" value="1"/>
</dbReference>
<keyword evidence="2" id="KW-0808">Transferase</keyword>
<dbReference type="Pfam" id="PF13692">
    <property type="entry name" value="Glyco_trans_1_4"/>
    <property type="match status" value="1"/>
</dbReference>
<dbReference type="PANTHER" id="PTHR45947:SF3">
    <property type="entry name" value="SULFOQUINOVOSYL TRANSFERASE SQD2"/>
    <property type="match status" value="1"/>
</dbReference>
<feature type="domain" description="Glycosyltransferase subfamily 4-like N-terminal" evidence="1">
    <location>
        <begin position="29"/>
        <end position="175"/>
    </location>
</feature>
<keyword evidence="3" id="KW-1185">Reference proteome</keyword>
<organism evidence="2 3">
    <name type="scientific">Luteimonas viscosa</name>
    <dbReference type="NCBI Taxonomy" id="1132694"/>
    <lineage>
        <taxon>Bacteria</taxon>
        <taxon>Pseudomonadati</taxon>
        <taxon>Pseudomonadota</taxon>
        <taxon>Gammaproteobacteria</taxon>
        <taxon>Lysobacterales</taxon>
        <taxon>Lysobacteraceae</taxon>
        <taxon>Luteimonas</taxon>
    </lineage>
</organism>
<dbReference type="Pfam" id="PF13579">
    <property type="entry name" value="Glyco_trans_4_4"/>
    <property type="match status" value="1"/>
</dbReference>
<reference evidence="2 3" key="1">
    <citation type="submission" date="2019-08" db="EMBL/GenBank/DDBJ databases">
        <title>Luteimonas viscosus sp. nov., isolated from soil of a sunflower field.</title>
        <authorList>
            <person name="Jianli Z."/>
            <person name="Ying Z."/>
        </authorList>
    </citation>
    <scope>NUCLEOTIDE SEQUENCE [LARGE SCALE GENOMIC DNA]</scope>
    <source>
        <strain evidence="2 3">XBU10</strain>
    </source>
</reference>